<gene>
    <name evidence="1" type="ORF">JR316_0012656</name>
</gene>
<comment type="caution">
    <text evidence="1">The sequence shown here is derived from an EMBL/GenBank/DDBJ whole genome shotgun (WGS) entry which is preliminary data.</text>
</comment>
<accession>A0ACB8GK02</accession>
<sequence>MSDDEYSDLTDFDSDENDDYKITHALSVPRPATYTTQALFDQIHNNDINLEPEYQRDVVWSEAKQIGLIDSIYRNFYVPPVIFTVQMNDEGAETRTCIDGKQRLTSIHKFMDGLVRPPSLVFTGKRYWYKDTHTTSGARKKQLLHPRLRKLFANKQIVCMEYQNLSEEAEREIFQRVQLGMALTPAEKLQVVKTYRSDFVRELQNIYMKEEGTLSNGALQWDTSRGGDYRGLAQALYCMDKLESGFKNVGMPQLEKWLSNDQRLEHSFVHQVRDTFRVFSALAEDETHQKVFREPVKTSPVEFVMFAVFIYMHKDKATMTQLASGISKMRLNVRKEHVDIRTNSKVMKTMSDFIMKWKPTTIPGDTGSIVGKPYKSGGKRKRGKDKDGDDYMDSDEDDDEDIYHEEQARKAARKSTNAEASSSTSSSSAAPLSKQKATKSAGKIKIKIEPKSTSIISPPPPTDRLAALRRARETLTQQQAQHATASQQSPSTSSSQTAATQSTETSVPQMLPSPGQPFSFPSSTPTNPPPPPSSGRLPLPGANARLPAAPPATSASIDSTLMASMMQHRIGPPSSSSRAAASNLLPSTSSAATDKRNDHDRDKAPHERRDSGQFDSRRGR</sequence>
<evidence type="ECO:0000313" key="1">
    <source>
        <dbReference type="EMBL" id="KAH9475541.1"/>
    </source>
</evidence>
<dbReference type="Proteomes" id="UP000664032">
    <property type="component" value="Unassembled WGS sequence"/>
</dbReference>
<reference evidence="1" key="1">
    <citation type="submission" date="2021-10" db="EMBL/GenBank/DDBJ databases">
        <title>Psilocybe cubensis genome.</title>
        <authorList>
            <person name="Mckernan K.J."/>
            <person name="Crawford S."/>
            <person name="Trippe A."/>
            <person name="Kane L.T."/>
            <person name="Mclaughlin S."/>
        </authorList>
    </citation>
    <scope>NUCLEOTIDE SEQUENCE</scope>
    <source>
        <strain evidence="1">MGC-MH-2018</strain>
    </source>
</reference>
<organism evidence="1 2">
    <name type="scientific">Psilocybe cubensis</name>
    <name type="common">Psychedelic mushroom</name>
    <name type="synonym">Stropharia cubensis</name>
    <dbReference type="NCBI Taxonomy" id="181762"/>
    <lineage>
        <taxon>Eukaryota</taxon>
        <taxon>Fungi</taxon>
        <taxon>Dikarya</taxon>
        <taxon>Basidiomycota</taxon>
        <taxon>Agaricomycotina</taxon>
        <taxon>Agaricomycetes</taxon>
        <taxon>Agaricomycetidae</taxon>
        <taxon>Agaricales</taxon>
        <taxon>Agaricineae</taxon>
        <taxon>Strophariaceae</taxon>
        <taxon>Psilocybe</taxon>
    </lineage>
</organism>
<keyword evidence="2" id="KW-1185">Reference proteome</keyword>
<dbReference type="EMBL" id="JAFIQS020000012">
    <property type="protein sequence ID" value="KAH9475541.1"/>
    <property type="molecule type" value="Genomic_DNA"/>
</dbReference>
<evidence type="ECO:0000313" key="2">
    <source>
        <dbReference type="Proteomes" id="UP000664032"/>
    </source>
</evidence>
<name>A0ACB8GK02_PSICU</name>
<proteinExistence type="predicted"/>
<protein>
    <submittedName>
        <fullName evidence="1">Uncharacterized protein</fullName>
    </submittedName>
</protein>